<evidence type="ECO:0000313" key="2">
    <source>
        <dbReference type="Proteomes" id="UP000220768"/>
    </source>
</evidence>
<proteinExistence type="predicted"/>
<dbReference type="AlphaFoldDB" id="A0A2A6J3G1"/>
<dbReference type="Proteomes" id="UP000220768">
    <property type="component" value="Unassembled WGS sequence"/>
</dbReference>
<name>A0A2A6J3G1_9HYPH</name>
<dbReference type="RefSeq" id="WP_097615708.1">
    <property type="nucleotide sequence ID" value="NZ_NWSV01000037.1"/>
</dbReference>
<dbReference type="EMBL" id="NWSV01000037">
    <property type="protein sequence ID" value="PDT00460.1"/>
    <property type="molecule type" value="Genomic_DNA"/>
</dbReference>
<sequence length="114" mass="13130">MTATPIQHAQLSRMEDARRQTQRQLELIDRQVMRRITSILPQLARRQTGYRRGKAPDTGSFLERYRNNLAALTAERQPEVDALTRKLTRQDAAIAAFRKRFGPIGDAAQLREEV</sequence>
<accession>A0A2A6J3G1</accession>
<reference evidence="1 2" key="1">
    <citation type="submission" date="2017-09" db="EMBL/GenBank/DDBJ databases">
        <title>Comparative genomics of rhizobia isolated from Phaseolus vulgaris in China.</title>
        <authorList>
            <person name="Tong W."/>
        </authorList>
    </citation>
    <scope>NUCLEOTIDE SEQUENCE [LARGE SCALE GENOMIC DNA]</scope>
    <source>
        <strain evidence="1 2">C5</strain>
    </source>
</reference>
<organism evidence="1 2">
    <name type="scientific">Rhizobium chutanense</name>
    <dbReference type="NCBI Taxonomy" id="2035448"/>
    <lineage>
        <taxon>Bacteria</taxon>
        <taxon>Pseudomonadati</taxon>
        <taxon>Pseudomonadota</taxon>
        <taxon>Alphaproteobacteria</taxon>
        <taxon>Hyphomicrobiales</taxon>
        <taxon>Rhizobiaceae</taxon>
        <taxon>Rhizobium/Agrobacterium group</taxon>
        <taxon>Rhizobium</taxon>
    </lineage>
</organism>
<comment type="caution">
    <text evidence="1">The sequence shown here is derived from an EMBL/GenBank/DDBJ whole genome shotgun (WGS) entry which is preliminary data.</text>
</comment>
<keyword evidence="2" id="KW-1185">Reference proteome</keyword>
<gene>
    <name evidence="1" type="ORF">CO666_30550</name>
</gene>
<protein>
    <submittedName>
        <fullName evidence="1">Uncharacterized protein</fullName>
    </submittedName>
</protein>
<evidence type="ECO:0000313" key="1">
    <source>
        <dbReference type="EMBL" id="PDT00460.1"/>
    </source>
</evidence>